<accession>A0AAN8VHF5</accession>
<dbReference type="PANTHER" id="PTHR34541">
    <property type="entry name" value="OS01G0729900 PROTEIN"/>
    <property type="match status" value="1"/>
</dbReference>
<protein>
    <submittedName>
        <fullName evidence="1">Uncharacterized protein</fullName>
    </submittedName>
</protein>
<evidence type="ECO:0000313" key="2">
    <source>
        <dbReference type="Proteomes" id="UP001370490"/>
    </source>
</evidence>
<dbReference type="Proteomes" id="UP001370490">
    <property type="component" value="Unassembled WGS sequence"/>
</dbReference>
<keyword evidence="2" id="KW-1185">Reference proteome</keyword>
<dbReference type="EMBL" id="JBAMMX010000008">
    <property type="protein sequence ID" value="KAK6934115.1"/>
    <property type="molecule type" value="Genomic_DNA"/>
</dbReference>
<sequence length="493" mass="54537">MSVERSFEAWEEVQRHGQDLADRLAQGFTELIQSHMTPPSFSWPNPQPPKLFDMEFTTQTKNFGLAIDNSGINGVSAIFDIGNRLGQAGADFGNCLNGMVEQFFRRLTIPFKQEENVVATLCADMNSQRTDLIVTVQEDYGSLVEQFRDFGFAENNSGSDGAADEDSFYSRIKSSGHFSRPQGVFNITSTYDSRTHDVESSLVARGDLWRVEASHGSSTSGRENSSLFLVQLGPVLFVRDTTLLLPVHLSKQHLLWYGYDRKNGMHSLCPAVWSKHRRWLLMSMICLNPLACSFMDLQFPNGQLTYVSGEGLTTSAFLPFYGGLLQAQGQYPGEMRFSFSCKNKLGTCITPMIQWPDKSFSLGLAQAFAWKRSGLMLRPTVQFRLGVIVLPLIFESTGKNDESVPLPPFVCPTFGGSNPGLRAELIHLPKEQLSLICGCAFLTHPSAFASVSLGRSKWNGNVGSSGLVLRVETPLASMGRPSFSIQLNSGIEF</sequence>
<dbReference type="AlphaFoldDB" id="A0AAN8VHF5"/>
<name>A0AAN8VHF5_9MAGN</name>
<dbReference type="PANTHER" id="PTHR34541:SF2">
    <property type="entry name" value="OS01G0729900 PROTEIN"/>
    <property type="match status" value="1"/>
</dbReference>
<evidence type="ECO:0000313" key="1">
    <source>
        <dbReference type="EMBL" id="KAK6934115.1"/>
    </source>
</evidence>
<comment type="caution">
    <text evidence="1">The sequence shown here is derived from an EMBL/GenBank/DDBJ whole genome shotgun (WGS) entry which is preliminary data.</text>
</comment>
<organism evidence="1 2">
    <name type="scientific">Dillenia turbinata</name>
    <dbReference type="NCBI Taxonomy" id="194707"/>
    <lineage>
        <taxon>Eukaryota</taxon>
        <taxon>Viridiplantae</taxon>
        <taxon>Streptophyta</taxon>
        <taxon>Embryophyta</taxon>
        <taxon>Tracheophyta</taxon>
        <taxon>Spermatophyta</taxon>
        <taxon>Magnoliopsida</taxon>
        <taxon>eudicotyledons</taxon>
        <taxon>Gunneridae</taxon>
        <taxon>Pentapetalae</taxon>
        <taxon>Dilleniales</taxon>
        <taxon>Dilleniaceae</taxon>
        <taxon>Dillenia</taxon>
    </lineage>
</organism>
<gene>
    <name evidence="1" type="ORF">RJ641_034270</name>
</gene>
<proteinExistence type="predicted"/>
<reference evidence="1 2" key="1">
    <citation type="submission" date="2023-12" db="EMBL/GenBank/DDBJ databases">
        <title>A high-quality genome assembly for Dillenia turbinata (Dilleniales).</title>
        <authorList>
            <person name="Chanderbali A."/>
        </authorList>
    </citation>
    <scope>NUCLEOTIDE SEQUENCE [LARGE SCALE GENOMIC DNA]</scope>
    <source>
        <strain evidence="1">LSX21</strain>
        <tissue evidence="1">Leaf</tissue>
    </source>
</reference>